<dbReference type="AlphaFoldDB" id="A0A444W2M6"/>
<evidence type="ECO:0000313" key="2">
    <source>
        <dbReference type="Proteomes" id="UP000290433"/>
    </source>
</evidence>
<sequence>MISNYFSSGNVYVIDDIFEEAKPIIDSLYKHQIPHIFSDGSRSNLPKTPQHVRLIFLDLNLYPATNPASVNDFKSKHSSILNALLANNSSSYIVLIWSKEEDTKLADFKDMLEDKAYQLSHRKPIEIIELNKKSYFNEISNDNGDTEYEFIDGKEQELHDLINEKLKENDAFKTLTSWETIIKKSSNKTVDYIFELAQNEVDQKKKLKELISSLSISYLGYGNFFEKLNGDNQRRTDGFFYALSELIDDEIEKEIFLNKQYEFSDWCTEEELKKINLDFTSKLNSKFLISKDTHNNELTGSIYKVSKTKHPYVDILNDCIEADKLNPFIKAYNEGKTKPEEQVDKKNYIKRRFRKHVTENIFIPIELNITPLCDIVQKKEKYYRLIPGMLIRSDYHSCLKRSSERDFQSPVFYLDNYNSSYKLVLDYRFFHSSLKKEINKLDKIFTLRKNFVDDIQLKLSNHVSRLGVLNL</sequence>
<dbReference type="RefSeq" id="WP_129746040.1">
    <property type="nucleotide sequence ID" value="NZ_JUIV01000002.1"/>
</dbReference>
<gene>
    <name evidence="1" type="ORF">NU08_0935</name>
</gene>
<organism evidence="1 2">
    <name type="scientific">Flavobacterium anhuiense</name>
    <dbReference type="NCBI Taxonomy" id="459526"/>
    <lineage>
        <taxon>Bacteria</taxon>
        <taxon>Pseudomonadati</taxon>
        <taxon>Bacteroidota</taxon>
        <taxon>Flavobacteriia</taxon>
        <taxon>Flavobacteriales</taxon>
        <taxon>Flavobacteriaceae</taxon>
        <taxon>Flavobacterium</taxon>
    </lineage>
</organism>
<name>A0A444W2M6_9FLAO</name>
<dbReference type="EMBL" id="JUIV01000002">
    <property type="protein sequence ID" value="RYJ40179.1"/>
    <property type="molecule type" value="Genomic_DNA"/>
</dbReference>
<comment type="caution">
    <text evidence="1">The sequence shown here is derived from an EMBL/GenBank/DDBJ whole genome shotgun (WGS) entry which is preliminary data.</text>
</comment>
<accession>A0A444W2M6</accession>
<reference evidence="1 2" key="1">
    <citation type="submission" date="2014-12" db="EMBL/GenBank/DDBJ databases">
        <title>Genome sequence of Flavobacterium anhuiense RCM74.</title>
        <authorList>
            <person name="Kim J.F."/>
            <person name="Song J.Y."/>
            <person name="Kwak M.-J."/>
            <person name="Lee S.-W."/>
        </authorList>
    </citation>
    <scope>NUCLEOTIDE SEQUENCE [LARGE SCALE GENOMIC DNA]</scope>
    <source>
        <strain evidence="1 2">RCM74</strain>
    </source>
</reference>
<evidence type="ECO:0008006" key="3">
    <source>
        <dbReference type="Google" id="ProtNLM"/>
    </source>
</evidence>
<proteinExistence type="predicted"/>
<protein>
    <recommendedName>
        <fullName evidence="3">Response receiver domain-containing protein</fullName>
    </recommendedName>
</protein>
<evidence type="ECO:0000313" key="1">
    <source>
        <dbReference type="EMBL" id="RYJ40179.1"/>
    </source>
</evidence>
<dbReference type="Proteomes" id="UP000290433">
    <property type="component" value="Unassembled WGS sequence"/>
</dbReference>
<dbReference type="OrthoDB" id="2567774at2"/>